<evidence type="ECO:0000256" key="1">
    <source>
        <dbReference type="SAM" id="SignalP"/>
    </source>
</evidence>
<dbReference type="AlphaFoldDB" id="A0AA88QQ36"/>
<dbReference type="Proteomes" id="UP001187471">
    <property type="component" value="Unassembled WGS sequence"/>
</dbReference>
<feature type="chain" id="PRO_5041635294" evidence="1">
    <location>
        <begin position="21"/>
        <end position="189"/>
    </location>
</feature>
<keyword evidence="1" id="KW-0732">Signal</keyword>
<gene>
    <name evidence="2" type="ORF">RJ640_005255</name>
</gene>
<protein>
    <submittedName>
        <fullName evidence="2">Uncharacterized protein</fullName>
    </submittedName>
</protein>
<evidence type="ECO:0000313" key="2">
    <source>
        <dbReference type="EMBL" id="KAK2970898.1"/>
    </source>
</evidence>
<dbReference type="EMBL" id="JAVXUO010002629">
    <property type="protein sequence ID" value="KAK2970898.1"/>
    <property type="molecule type" value="Genomic_DNA"/>
</dbReference>
<accession>A0AA88QQ36</accession>
<sequence>MQSLVELFIGIMILYSTVELWSTPRIPLPANASTSVSDLTVRVDNGRFKFEVGIKAHVSNSSPQKSPGLSVMELKNPDLPPLVVELSSWPLITNSISFTGSPSRTMYVSLVLKDETRRSHIASRSWSSICEKKGTCNTKLSVQNLIAQRAIYIERNDEHDPADLEAVDGASSIPLYLFVEPSILQVSLL</sequence>
<name>A0AA88QQ36_9ASTE</name>
<evidence type="ECO:0000313" key="3">
    <source>
        <dbReference type="Proteomes" id="UP001187471"/>
    </source>
</evidence>
<reference evidence="2" key="1">
    <citation type="submission" date="2022-12" db="EMBL/GenBank/DDBJ databases">
        <title>Draft genome assemblies for two species of Escallonia (Escalloniales).</title>
        <authorList>
            <person name="Chanderbali A."/>
            <person name="Dervinis C."/>
            <person name="Anghel I."/>
            <person name="Soltis D."/>
            <person name="Soltis P."/>
            <person name="Zapata F."/>
        </authorList>
    </citation>
    <scope>NUCLEOTIDE SEQUENCE</scope>
    <source>
        <strain evidence="2">UCBG92.1500</strain>
        <tissue evidence="2">Leaf</tissue>
    </source>
</reference>
<keyword evidence="3" id="KW-1185">Reference proteome</keyword>
<feature type="signal peptide" evidence="1">
    <location>
        <begin position="1"/>
        <end position="20"/>
    </location>
</feature>
<comment type="caution">
    <text evidence="2">The sequence shown here is derived from an EMBL/GenBank/DDBJ whole genome shotgun (WGS) entry which is preliminary data.</text>
</comment>
<proteinExistence type="predicted"/>
<organism evidence="2 3">
    <name type="scientific">Escallonia rubra</name>
    <dbReference type="NCBI Taxonomy" id="112253"/>
    <lineage>
        <taxon>Eukaryota</taxon>
        <taxon>Viridiplantae</taxon>
        <taxon>Streptophyta</taxon>
        <taxon>Embryophyta</taxon>
        <taxon>Tracheophyta</taxon>
        <taxon>Spermatophyta</taxon>
        <taxon>Magnoliopsida</taxon>
        <taxon>eudicotyledons</taxon>
        <taxon>Gunneridae</taxon>
        <taxon>Pentapetalae</taxon>
        <taxon>asterids</taxon>
        <taxon>campanulids</taxon>
        <taxon>Escalloniales</taxon>
        <taxon>Escalloniaceae</taxon>
        <taxon>Escallonia</taxon>
    </lineage>
</organism>